<feature type="compositionally biased region" description="Basic and acidic residues" evidence="1">
    <location>
        <begin position="32"/>
        <end position="43"/>
    </location>
</feature>
<feature type="chain" id="PRO_5045388659" description="VWFA domain-containing protein" evidence="2">
    <location>
        <begin position="22"/>
        <end position="400"/>
    </location>
</feature>
<organism evidence="4 5">
    <name type="scientific">Pendulispora rubella</name>
    <dbReference type="NCBI Taxonomy" id="2741070"/>
    <lineage>
        <taxon>Bacteria</taxon>
        <taxon>Pseudomonadati</taxon>
        <taxon>Myxococcota</taxon>
        <taxon>Myxococcia</taxon>
        <taxon>Myxococcales</taxon>
        <taxon>Sorangiineae</taxon>
        <taxon>Pendulisporaceae</taxon>
        <taxon>Pendulispora</taxon>
    </lineage>
</organism>
<evidence type="ECO:0000256" key="1">
    <source>
        <dbReference type="SAM" id="MobiDB-lite"/>
    </source>
</evidence>
<proteinExistence type="predicted"/>
<keyword evidence="5" id="KW-1185">Reference proteome</keyword>
<gene>
    <name evidence="4" type="ORF">LVJ94_30845</name>
</gene>
<protein>
    <recommendedName>
        <fullName evidence="3">VWFA domain-containing protein</fullName>
    </recommendedName>
</protein>
<evidence type="ECO:0000259" key="3">
    <source>
        <dbReference type="PROSITE" id="PS50234"/>
    </source>
</evidence>
<evidence type="ECO:0000313" key="4">
    <source>
        <dbReference type="EMBL" id="WXB01304.1"/>
    </source>
</evidence>
<dbReference type="RefSeq" id="WP_394830913.1">
    <property type="nucleotide sequence ID" value="NZ_CP089929.1"/>
</dbReference>
<reference evidence="4" key="1">
    <citation type="submission" date="2021-12" db="EMBL/GenBank/DDBJ databases">
        <title>Discovery of the Pendulisporaceae a myxobacterial family with distinct sporulation behavior and unique specialized metabolism.</title>
        <authorList>
            <person name="Garcia R."/>
            <person name="Popoff A."/>
            <person name="Bader C.D."/>
            <person name="Loehr J."/>
            <person name="Walesch S."/>
            <person name="Walt C."/>
            <person name="Boldt J."/>
            <person name="Bunk B."/>
            <person name="Haeckl F.J.F.P.J."/>
            <person name="Gunesch A.P."/>
            <person name="Birkelbach J."/>
            <person name="Nuebel U."/>
            <person name="Pietschmann T."/>
            <person name="Bach T."/>
            <person name="Mueller R."/>
        </authorList>
    </citation>
    <scope>NUCLEOTIDE SEQUENCE</scope>
    <source>
        <strain evidence="4">MSr11367</strain>
    </source>
</reference>
<dbReference type="PROSITE" id="PS50234">
    <property type="entry name" value="VWFA"/>
    <property type="match status" value="1"/>
</dbReference>
<dbReference type="InterPro" id="IPR036465">
    <property type="entry name" value="vWFA_dom_sf"/>
</dbReference>
<sequence length="400" mass="40939">MIRLRTITLAAVSAFIATVTAAGCGSNGDSGFPDKDGDGKPDNDGTSGPGGDVTNGAGDSGIGPGANPGNVGDVANCASQTATSALGKANLITIFDSSGSMGNYTDNNNVYHPNQALRWDPVTKAMTTFFTDPKSAGLNASLQYFPLSDTCSVDGYAAPSVPRTALPNQLFATSLDIKDPDGGTPTKPALEGALKYARQVASANAKEKTVILLVTDGEPNSCSSDVGSVSEVAESAYKGDPRNSIPSIPVYVIGVGDETDPAKGGTFNQVAKSGGTNQAIHVKTGNAGQTSADLIKRLQDIRSSNLSCSFAIPPPPKGGTINYDAVRVNFTSSKNVASTVPYSEACTGNNGWHYDNKTSPKQIVLCTNSCKTIQDDPGGKINIAFDCKGTQADGGSGGVH</sequence>
<evidence type="ECO:0000313" key="5">
    <source>
        <dbReference type="Proteomes" id="UP001374803"/>
    </source>
</evidence>
<dbReference type="Gene3D" id="3.40.50.410">
    <property type="entry name" value="von Willebrand factor, type A domain"/>
    <property type="match status" value="1"/>
</dbReference>
<dbReference type="Proteomes" id="UP001374803">
    <property type="component" value="Chromosome"/>
</dbReference>
<feature type="compositionally biased region" description="Gly residues" evidence="1">
    <location>
        <begin position="47"/>
        <end position="66"/>
    </location>
</feature>
<dbReference type="EMBL" id="CP089983">
    <property type="protein sequence ID" value="WXB01304.1"/>
    <property type="molecule type" value="Genomic_DNA"/>
</dbReference>
<dbReference type="InterPro" id="IPR002035">
    <property type="entry name" value="VWF_A"/>
</dbReference>
<feature type="region of interest" description="Disordered" evidence="1">
    <location>
        <begin position="26"/>
        <end position="67"/>
    </location>
</feature>
<evidence type="ECO:0000256" key="2">
    <source>
        <dbReference type="SAM" id="SignalP"/>
    </source>
</evidence>
<dbReference type="SUPFAM" id="SSF53300">
    <property type="entry name" value="vWA-like"/>
    <property type="match status" value="1"/>
</dbReference>
<accession>A0ABZ2KVG8</accession>
<keyword evidence="2" id="KW-0732">Signal</keyword>
<feature type="signal peptide" evidence="2">
    <location>
        <begin position="1"/>
        <end position="21"/>
    </location>
</feature>
<feature type="domain" description="VWFA" evidence="3">
    <location>
        <begin position="90"/>
        <end position="298"/>
    </location>
</feature>
<dbReference type="PROSITE" id="PS51257">
    <property type="entry name" value="PROKAR_LIPOPROTEIN"/>
    <property type="match status" value="1"/>
</dbReference>
<name>A0ABZ2KVG8_9BACT</name>